<dbReference type="SUPFAM" id="SSF64356">
    <property type="entry name" value="SNARE-like"/>
    <property type="match status" value="1"/>
</dbReference>
<dbReference type="GO" id="GO:0017057">
    <property type="term" value="F:6-phosphogluconolactonase activity"/>
    <property type="evidence" value="ECO:0007669"/>
    <property type="project" value="UniProtKB-EC"/>
</dbReference>
<evidence type="ECO:0000259" key="7">
    <source>
        <dbReference type="Pfam" id="PF01182"/>
    </source>
</evidence>
<dbReference type="InterPro" id="IPR005900">
    <property type="entry name" value="6-phosphogluconolactonase_DevB"/>
</dbReference>
<evidence type="ECO:0000313" key="9">
    <source>
        <dbReference type="Proteomes" id="UP001255856"/>
    </source>
</evidence>
<gene>
    <name evidence="8" type="ORF">QBZ16_003916</name>
</gene>
<dbReference type="FunFam" id="3.40.50.1360:FF:000005">
    <property type="entry name" value="6-phosphogluconolactonase"/>
    <property type="match status" value="1"/>
</dbReference>
<organism evidence="8 9">
    <name type="scientific">Prototheca wickerhamii</name>
    <dbReference type="NCBI Taxonomy" id="3111"/>
    <lineage>
        <taxon>Eukaryota</taxon>
        <taxon>Viridiplantae</taxon>
        <taxon>Chlorophyta</taxon>
        <taxon>core chlorophytes</taxon>
        <taxon>Trebouxiophyceae</taxon>
        <taxon>Chlorellales</taxon>
        <taxon>Chlorellaceae</taxon>
        <taxon>Prototheca</taxon>
    </lineage>
</organism>
<dbReference type="Pfam" id="PF01182">
    <property type="entry name" value="Glucosamine_iso"/>
    <property type="match status" value="1"/>
</dbReference>
<feature type="region of interest" description="Disordered" evidence="6">
    <location>
        <begin position="466"/>
        <end position="499"/>
    </location>
</feature>
<feature type="region of interest" description="Disordered" evidence="6">
    <location>
        <begin position="123"/>
        <end position="143"/>
    </location>
</feature>
<dbReference type="Gene3D" id="3.30.450.60">
    <property type="match status" value="1"/>
</dbReference>
<dbReference type="InterPro" id="IPR037171">
    <property type="entry name" value="NagB/RpiA_transferase-like"/>
</dbReference>
<dbReference type="EC" id="3.1.1.31" evidence="4"/>
<evidence type="ECO:0000256" key="3">
    <source>
        <dbReference type="ARBA" id="ARBA00010662"/>
    </source>
</evidence>
<reference evidence="8" key="1">
    <citation type="submission" date="2021-01" db="EMBL/GenBank/DDBJ databases">
        <authorList>
            <person name="Eckstrom K.M.E."/>
        </authorList>
    </citation>
    <scope>NUCLEOTIDE SEQUENCE</scope>
    <source>
        <strain evidence="8">UVCC 0001</strain>
    </source>
</reference>
<evidence type="ECO:0000256" key="2">
    <source>
        <dbReference type="ARBA" id="ARBA00004961"/>
    </source>
</evidence>
<dbReference type="EMBL" id="JASFZW010000005">
    <property type="protein sequence ID" value="KAK2078048.1"/>
    <property type="molecule type" value="Genomic_DNA"/>
</dbReference>
<proteinExistence type="inferred from homology"/>
<keyword evidence="9" id="KW-1185">Reference proteome</keyword>
<dbReference type="Gene3D" id="3.40.50.1360">
    <property type="match status" value="1"/>
</dbReference>
<comment type="caution">
    <text evidence="8">The sequence shown here is derived from an EMBL/GenBank/DDBJ whole genome shotgun (WGS) entry which is preliminary data.</text>
</comment>
<evidence type="ECO:0000313" key="8">
    <source>
        <dbReference type="EMBL" id="KAK2078048.1"/>
    </source>
</evidence>
<accession>A0AAD9MLF4</accession>
<evidence type="ECO:0000256" key="5">
    <source>
        <dbReference type="ARBA" id="ARBA00022801"/>
    </source>
</evidence>
<sequence>MDLERDNKIRYYVVSNQAGSALRLLEQTVFRVPVLDAGSAQEKYLRLPPATVCNKVLDSAARERSLAPRAAELAEALILQGFELETKTLRSLALGLAAIGKVEAALPFLDRWLAVELAALEAEDDEEEDEEEDSVAWRERQGAEDPEAPRYLQRALSWLLECAAREGSTQHMVAVLSRAARAQVPAKARAVLAWMRRHGLAAGAAQHAASLSQPERGLRGAEAAALVRAAEDALREMEEDGVEPDAAFFAAWLRACASAYDARAAERALALAERRGLGRDDAVLGAFFAVCARTGDHAAALRELERLTRGDDAPRRPLGRAGQEAFLNVLERAAPGTIPDRPALAERVWRQWGPAANSGAPGPTLGAVAAPPRGPGAGPSPVAGWLYRAALRSCAVAGAFARAGAVARAALAQGALSAPADVVTLVWATALRAAGRADPAKANLPVWVLYQQEDAPMVVRLPARRAAPPASRASGPAGAGSRAGTAPRPSAEAPSKTSSKISETVFETCILRGLEDDGTDAEDDASACDQVLAALAGPEPAIERFAQLEPLAPLDRLAAVGRLCVLGDLASAIELVRTTRLRPEARLAEQAPRGGPSWPELRCLLYAALQLPSDQENVVSDYLLPILKWKSGVNHRRGVARFRECPTAPTMSFDRVAAVVGNVVYERFYEDFSETEKGEIREAMHQASAYVGPGSDTEALGQWRTGRIVGVPSGELYFYAIGTGMYSELALSEILNALISIYKQLFRVNTLTDAVLFSKYPQTALALDEGIPPAMGGHYMESGAAAPLSQSKGPGIDITPLYLTYPAGDLDVSVIIHKTADDASNELADLVAKASAEAIARHGAFTIALSGGSLVSQLSAIVGREGVDYSKWYVLWADERVVPLDSPDSNFRGADEALLSKIPVPREQILTLREGVDAALAATDYAGRLLALGDGVVPVTPAGLPRLDLVLLGIGPDGHTASLFPNHPLLRETSAWVLPITDSPKPPPARITLSLPAINAAHQVAVVALGKGKAEVAHRILEVQSLPGALPAQLVRPTDGKLTWILDADSAQNLHVADWGLSGRKSPFHRSAVPAL</sequence>
<comment type="similarity">
    <text evidence="3">Belongs to the glucosamine/galactosamine-6-phosphate isomerase family. 6-phosphogluconolactonase subfamily.</text>
</comment>
<name>A0AAD9MLF4_PROWI</name>
<dbReference type="AlphaFoldDB" id="A0AAD9MLF4"/>
<feature type="domain" description="Glucosamine/galactosamine-6-phosphate isomerase" evidence="7">
    <location>
        <begin position="819"/>
        <end position="1044"/>
    </location>
</feature>
<dbReference type="Gene3D" id="1.25.40.10">
    <property type="entry name" value="Tetratricopeptide repeat domain"/>
    <property type="match status" value="1"/>
</dbReference>
<dbReference type="PANTHER" id="PTHR11054:SF22">
    <property type="entry name" value="6-PHOSPHOGLUCONOLACTONASE 3, CHLOROPLASTIC"/>
    <property type="match status" value="1"/>
</dbReference>
<evidence type="ECO:0000256" key="6">
    <source>
        <dbReference type="SAM" id="MobiDB-lite"/>
    </source>
</evidence>
<dbReference type="Proteomes" id="UP001255856">
    <property type="component" value="Unassembled WGS sequence"/>
</dbReference>
<feature type="compositionally biased region" description="Low complexity" evidence="6">
    <location>
        <begin position="466"/>
        <end position="489"/>
    </location>
</feature>
<dbReference type="CDD" id="cd01400">
    <property type="entry name" value="6PGL"/>
    <property type="match status" value="1"/>
</dbReference>
<dbReference type="GO" id="GO:0005975">
    <property type="term" value="P:carbohydrate metabolic process"/>
    <property type="evidence" value="ECO:0007669"/>
    <property type="project" value="InterPro"/>
</dbReference>
<dbReference type="PANTHER" id="PTHR11054">
    <property type="entry name" value="6-PHOSPHOGLUCONOLACTONASE"/>
    <property type="match status" value="1"/>
</dbReference>
<dbReference type="InterPro" id="IPR039104">
    <property type="entry name" value="6PGL"/>
</dbReference>
<protein>
    <recommendedName>
        <fullName evidence="4">6-phosphogluconolactonase</fullName>
        <ecNumber evidence="4">3.1.1.31</ecNumber>
    </recommendedName>
</protein>
<dbReference type="InterPro" id="IPR011990">
    <property type="entry name" value="TPR-like_helical_dom_sf"/>
</dbReference>
<evidence type="ECO:0000256" key="1">
    <source>
        <dbReference type="ARBA" id="ARBA00000832"/>
    </source>
</evidence>
<evidence type="ECO:0000256" key="4">
    <source>
        <dbReference type="ARBA" id="ARBA00013198"/>
    </source>
</evidence>
<comment type="pathway">
    <text evidence="2">Carbohydrate degradation; pentose phosphate pathway; D-ribulose 5-phosphate from D-glucose 6-phosphate (oxidative stage): step 2/3.</text>
</comment>
<dbReference type="NCBIfam" id="TIGR01198">
    <property type="entry name" value="pgl"/>
    <property type="match status" value="1"/>
</dbReference>
<keyword evidence="5" id="KW-0378">Hydrolase</keyword>
<feature type="compositionally biased region" description="Acidic residues" evidence="6">
    <location>
        <begin position="123"/>
        <end position="134"/>
    </location>
</feature>
<comment type="catalytic activity">
    <reaction evidence="1">
        <text>6-phospho-D-glucono-1,5-lactone + H2O = 6-phospho-D-gluconate + H(+)</text>
        <dbReference type="Rhea" id="RHEA:12556"/>
        <dbReference type="ChEBI" id="CHEBI:15377"/>
        <dbReference type="ChEBI" id="CHEBI:15378"/>
        <dbReference type="ChEBI" id="CHEBI:57955"/>
        <dbReference type="ChEBI" id="CHEBI:58759"/>
        <dbReference type="EC" id="3.1.1.31"/>
    </reaction>
</comment>
<dbReference type="InterPro" id="IPR006148">
    <property type="entry name" value="Glc/Gal-6P_isomerase"/>
</dbReference>
<dbReference type="SUPFAM" id="SSF100950">
    <property type="entry name" value="NagB/RpiA/CoA transferase-like"/>
    <property type="match status" value="1"/>
</dbReference>
<dbReference type="GO" id="GO:0006098">
    <property type="term" value="P:pentose-phosphate shunt"/>
    <property type="evidence" value="ECO:0007669"/>
    <property type="project" value="InterPro"/>
</dbReference>
<dbReference type="InterPro" id="IPR011012">
    <property type="entry name" value="Longin-like_dom_sf"/>
</dbReference>